<evidence type="ECO:0000256" key="4">
    <source>
        <dbReference type="HAMAP-Rule" id="MF_01813"/>
    </source>
</evidence>
<dbReference type="KEGG" id="shv:AAT16_07430"/>
<dbReference type="PROSITE" id="PS01183">
    <property type="entry name" value="UBIE_1"/>
    <property type="match status" value="1"/>
</dbReference>
<dbReference type="EMBL" id="FOTB01000001">
    <property type="protein sequence ID" value="SFK60107.1"/>
    <property type="molecule type" value="Genomic_DNA"/>
</dbReference>
<dbReference type="EMBL" id="CP011366">
    <property type="protein sequence ID" value="AKG74076.1"/>
    <property type="molecule type" value="Genomic_DNA"/>
</dbReference>
<organism evidence="6 8">
    <name type="scientific">Salinicoccus halodurans</name>
    <dbReference type="NCBI Taxonomy" id="407035"/>
    <lineage>
        <taxon>Bacteria</taxon>
        <taxon>Bacillati</taxon>
        <taxon>Bacillota</taxon>
        <taxon>Bacilli</taxon>
        <taxon>Bacillales</taxon>
        <taxon>Staphylococcaceae</taxon>
        <taxon>Salinicoccus</taxon>
    </lineage>
</organism>
<dbReference type="NCBIfam" id="TIGR01934">
    <property type="entry name" value="MenG_MenH_UbiE"/>
    <property type="match status" value="1"/>
</dbReference>
<dbReference type="CDD" id="cd02440">
    <property type="entry name" value="AdoMet_MTases"/>
    <property type="match status" value="1"/>
</dbReference>
<keyword evidence="2 4" id="KW-0808">Transferase</keyword>
<dbReference type="Pfam" id="PF01209">
    <property type="entry name" value="Ubie_methyltran"/>
    <property type="match status" value="1"/>
</dbReference>
<evidence type="ECO:0000256" key="1">
    <source>
        <dbReference type="ARBA" id="ARBA00022603"/>
    </source>
</evidence>
<evidence type="ECO:0000313" key="7">
    <source>
        <dbReference type="Proteomes" id="UP000034029"/>
    </source>
</evidence>
<dbReference type="AlphaFoldDB" id="A0A0F7HMD0"/>
<dbReference type="Gene3D" id="3.40.50.150">
    <property type="entry name" value="Vaccinia Virus protein VP39"/>
    <property type="match status" value="1"/>
</dbReference>
<comment type="similarity">
    <text evidence="4">Belongs to the class I-like SAM-binding methyltransferase superfamily. MenG/UbiE family.</text>
</comment>
<dbReference type="GO" id="GO:0043770">
    <property type="term" value="F:demethylmenaquinone methyltransferase activity"/>
    <property type="evidence" value="ECO:0007669"/>
    <property type="project" value="UniProtKB-UniRule"/>
</dbReference>
<dbReference type="PROSITE" id="PS51608">
    <property type="entry name" value="SAM_MT_UBIE"/>
    <property type="match status" value="1"/>
</dbReference>
<evidence type="ECO:0000313" key="8">
    <source>
        <dbReference type="Proteomes" id="UP000183090"/>
    </source>
</evidence>
<dbReference type="OrthoDB" id="9808140at2"/>
<dbReference type="PANTHER" id="PTHR43591:SF24">
    <property type="entry name" value="2-METHOXY-6-POLYPRENYL-1,4-BENZOQUINOL METHYLASE, MITOCHONDRIAL"/>
    <property type="match status" value="1"/>
</dbReference>
<comment type="catalytic activity">
    <reaction evidence="4">
        <text>a 2-demethylmenaquinol + S-adenosyl-L-methionine = a menaquinol + S-adenosyl-L-homocysteine + H(+)</text>
        <dbReference type="Rhea" id="RHEA:42640"/>
        <dbReference type="Rhea" id="RHEA-COMP:9539"/>
        <dbReference type="Rhea" id="RHEA-COMP:9563"/>
        <dbReference type="ChEBI" id="CHEBI:15378"/>
        <dbReference type="ChEBI" id="CHEBI:18151"/>
        <dbReference type="ChEBI" id="CHEBI:55437"/>
        <dbReference type="ChEBI" id="CHEBI:57856"/>
        <dbReference type="ChEBI" id="CHEBI:59789"/>
        <dbReference type="EC" id="2.1.1.163"/>
    </reaction>
</comment>
<dbReference type="RefSeq" id="WP_046790261.1">
    <property type="nucleotide sequence ID" value="NZ_CP011366.1"/>
</dbReference>
<reference evidence="6 8" key="3">
    <citation type="submission" date="2016-10" db="EMBL/GenBank/DDBJ databases">
        <authorList>
            <person name="Varghese N."/>
            <person name="Submissions S."/>
        </authorList>
    </citation>
    <scope>NUCLEOTIDE SEQUENCE [LARGE SCALE GENOMIC DNA]</scope>
    <source>
        <strain evidence="6 8">CGMCC 1.6501</strain>
    </source>
</reference>
<comment type="function">
    <text evidence="4">Methyltransferase required for the conversion of demethylmenaquinol (DMKH2) to menaquinol (MKH2).</text>
</comment>
<evidence type="ECO:0000313" key="6">
    <source>
        <dbReference type="EMBL" id="SFK60107.1"/>
    </source>
</evidence>
<comment type="pathway">
    <text evidence="4">Quinol/quinone metabolism; menaquinone biosynthesis; menaquinol from 1,4-dihydroxy-2-naphthoate: step 2/2.</text>
</comment>
<dbReference type="InterPro" id="IPR004033">
    <property type="entry name" value="UbiE/COQ5_MeTrFase"/>
</dbReference>
<dbReference type="InterPro" id="IPR023576">
    <property type="entry name" value="UbiE/COQ5_MeTrFase_CS"/>
</dbReference>
<reference evidence="7" key="2">
    <citation type="submission" date="2015-04" db="EMBL/GenBank/DDBJ databases">
        <title>Complete genome sequence of Salinicoccus halodurans strain H3B36, isolated from the Qaidam basin of China.</title>
        <authorList>
            <person name="Ma Y."/>
            <person name="Jiang K."/>
            <person name="Xue Y."/>
        </authorList>
    </citation>
    <scope>NUCLEOTIDE SEQUENCE [LARGE SCALE GENOMIC DNA]</scope>
    <source>
        <strain evidence="7">H3B36</strain>
    </source>
</reference>
<keyword evidence="5" id="KW-0830">Ubiquinone</keyword>
<keyword evidence="4" id="KW-0474">Menaquinone biosynthesis</keyword>
<dbReference type="GO" id="GO:0009234">
    <property type="term" value="P:menaquinone biosynthetic process"/>
    <property type="evidence" value="ECO:0007669"/>
    <property type="project" value="UniProtKB-UniRule"/>
</dbReference>
<evidence type="ECO:0000256" key="2">
    <source>
        <dbReference type="ARBA" id="ARBA00022679"/>
    </source>
</evidence>
<gene>
    <name evidence="4" type="primary">menG</name>
    <name evidence="5" type="ORF">AAT16_07430</name>
    <name evidence="6" type="ORF">SAMN05216235_0732</name>
</gene>
<dbReference type="NCBIfam" id="NF001243">
    <property type="entry name" value="PRK00216.1-4"/>
    <property type="match status" value="1"/>
</dbReference>
<dbReference type="Proteomes" id="UP000183090">
    <property type="component" value="Unassembled WGS sequence"/>
</dbReference>
<feature type="binding site" evidence="4">
    <location>
        <position position="76"/>
    </location>
    <ligand>
        <name>S-adenosyl-L-methionine</name>
        <dbReference type="ChEBI" id="CHEBI:59789"/>
    </ligand>
</feature>
<dbReference type="HAMAP" id="MF_01813">
    <property type="entry name" value="MenG_UbiE_methyltr"/>
    <property type="match status" value="1"/>
</dbReference>
<dbReference type="SUPFAM" id="SSF53335">
    <property type="entry name" value="S-adenosyl-L-methionine-dependent methyltransferases"/>
    <property type="match status" value="1"/>
</dbReference>
<dbReference type="Proteomes" id="UP000034029">
    <property type="component" value="Chromosome"/>
</dbReference>
<protein>
    <recommendedName>
        <fullName evidence="4">Demethylmenaquinone methyltransferase</fullName>
        <ecNumber evidence="4">2.1.1.163</ecNumber>
    </recommendedName>
</protein>
<name>A0A0F7HMD0_9STAP</name>
<dbReference type="GO" id="GO:0032259">
    <property type="term" value="P:methylation"/>
    <property type="evidence" value="ECO:0007669"/>
    <property type="project" value="UniProtKB-KW"/>
</dbReference>
<keyword evidence="7" id="KW-1185">Reference proteome</keyword>
<keyword evidence="3 4" id="KW-0949">S-adenosyl-L-methionine</keyword>
<keyword evidence="1 4" id="KW-0489">Methyltransferase</keyword>
<accession>A0A0F7HMD0</accession>
<dbReference type="NCBIfam" id="NF001244">
    <property type="entry name" value="PRK00216.1-5"/>
    <property type="match status" value="1"/>
</dbReference>
<reference evidence="5 7" key="1">
    <citation type="journal article" date="2015" name="Int. J. Syst. Evol. Microbiol.">
        <title>Complete genome sequence of Salinicoccus halodurans H3B36, isolated from the Qaidam Basin in China.</title>
        <authorList>
            <person name="Jiang K."/>
            <person name="Xue Y."/>
            <person name="Ma Y."/>
        </authorList>
    </citation>
    <scope>NUCLEOTIDE SEQUENCE [LARGE SCALE GENOMIC DNA]</scope>
    <source>
        <strain evidence="5 7">H3B36</strain>
    </source>
</reference>
<dbReference type="InterPro" id="IPR029063">
    <property type="entry name" value="SAM-dependent_MTases_sf"/>
</dbReference>
<dbReference type="PROSITE" id="PS01184">
    <property type="entry name" value="UBIE_2"/>
    <property type="match status" value="1"/>
</dbReference>
<evidence type="ECO:0000313" key="5">
    <source>
        <dbReference type="EMBL" id="AKG74076.1"/>
    </source>
</evidence>
<feature type="binding site" evidence="4">
    <location>
        <begin position="101"/>
        <end position="102"/>
    </location>
    <ligand>
        <name>S-adenosyl-L-methionine</name>
        <dbReference type="ChEBI" id="CHEBI:59789"/>
    </ligand>
</feature>
<dbReference type="EC" id="2.1.1.163" evidence="4"/>
<sequence length="236" mass="26393">MDKETKVQTIFNAISDDYDHMNNIISLNQHTAWRNRTMKEMFVKNGHEVLDVCCGTGDWTIQLAEKAPGANVTGLDFSENMLEVAKSKVEDYSNINLLQGNAMDLPFEDDSFNFLTIGFGLRNLPDYKQAVEEFYRVLKPGGVLVVLETSTPENIIVNTGFDFYFGKIMPKLSGVIAGRTKEYEWLYESTNSFLTKPELKDMITVAGFTNVKILSHTLGTAATHIAYKPLGQVGSV</sequence>
<evidence type="ECO:0000256" key="3">
    <source>
        <dbReference type="ARBA" id="ARBA00022691"/>
    </source>
</evidence>
<feature type="binding site" evidence="4">
    <location>
        <position position="56"/>
    </location>
    <ligand>
        <name>S-adenosyl-L-methionine</name>
        <dbReference type="ChEBI" id="CHEBI:59789"/>
    </ligand>
</feature>
<dbReference type="PANTHER" id="PTHR43591">
    <property type="entry name" value="METHYLTRANSFERASE"/>
    <property type="match status" value="1"/>
</dbReference>
<proteinExistence type="inferred from homology"/>
<comment type="caution">
    <text evidence="4">Lacks conserved residue(s) required for the propagation of feature annotation.</text>
</comment>